<evidence type="ECO:0000313" key="6">
    <source>
        <dbReference type="EMBL" id="GAA1515743.1"/>
    </source>
</evidence>
<dbReference type="Pfam" id="PF00296">
    <property type="entry name" value="Bac_luciferase"/>
    <property type="match status" value="1"/>
</dbReference>
<dbReference type="PANTHER" id="PTHR42847:SF4">
    <property type="entry name" value="ALKANESULFONATE MONOOXYGENASE-RELATED"/>
    <property type="match status" value="1"/>
</dbReference>
<evidence type="ECO:0000256" key="4">
    <source>
        <dbReference type="ARBA" id="ARBA00023033"/>
    </source>
</evidence>
<dbReference type="EMBL" id="BAAAOR010000014">
    <property type="protein sequence ID" value="GAA1515743.1"/>
    <property type="molecule type" value="Genomic_DNA"/>
</dbReference>
<dbReference type="InterPro" id="IPR019921">
    <property type="entry name" value="Lucif-like_OxRdtase_Rv2161c"/>
</dbReference>
<dbReference type="Proteomes" id="UP001500842">
    <property type="component" value="Unassembled WGS sequence"/>
</dbReference>
<dbReference type="Gene3D" id="3.20.20.30">
    <property type="entry name" value="Luciferase-like domain"/>
    <property type="match status" value="1"/>
</dbReference>
<protein>
    <submittedName>
        <fullName evidence="6">LLM class F420-dependent oxidoreductase</fullName>
    </submittedName>
</protein>
<keyword evidence="3" id="KW-0560">Oxidoreductase</keyword>
<gene>
    <name evidence="6" type="ORF">GCM10009788_20080</name>
</gene>
<keyword evidence="7" id="KW-1185">Reference proteome</keyword>
<name>A0ABN2ACU5_9ACTN</name>
<dbReference type="InterPro" id="IPR036661">
    <property type="entry name" value="Luciferase-like_sf"/>
</dbReference>
<evidence type="ECO:0000256" key="3">
    <source>
        <dbReference type="ARBA" id="ARBA00023002"/>
    </source>
</evidence>
<evidence type="ECO:0000313" key="7">
    <source>
        <dbReference type="Proteomes" id="UP001500842"/>
    </source>
</evidence>
<dbReference type="InterPro" id="IPR011251">
    <property type="entry name" value="Luciferase-like_dom"/>
</dbReference>
<evidence type="ECO:0000256" key="2">
    <source>
        <dbReference type="ARBA" id="ARBA00022643"/>
    </source>
</evidence>
<proteinExistence type="predicted"/>
<reference evidence="6 7" key="1">
    <citation type="journal article" date="2019" name="Int. J. Syst. Evol. Microbiol.">
        <title>The Global Catalogue of Microorganisms (GCM) 10K type strain sequencing project: providing services to taxonomists for standard genome sequencing and annotation.</title>
        <authorList>
            <consortium name="The Broad Institute Genomics Platform"/>
            <consortium name="The Broad Institute Genome Sequencing Center for Infectious Disease"/>
            <person name="Wu L."/>
            <person name="Ma J."/>
        </authorList>
    </citation>
    <scope>NUCLEOTIDE SEQUENCE [LARGE SCALE GENOMIC DNA]</scope>
    <source>
        <strain evidence="6 7">JCM 14942</strain>
    </source>
</reference>
<feature type="domain" description="Luciferase-like" evidence="5">
    <location>
        <begin position="14"/>
        <end position="257"/>
    </location>
</feature>
<dbReference type="RefSeq" id="WP_141005542.1">
    <property type="nucleotide sequence ID" value="NZ_BAAAOR010000014.1"/>
</dbReference>
<keyword evidence="2" id="KW-0288">FMN</keyword>
<keyword evidence="4" id="KW-0503">Monooxygenase</keyword>
<dbReference type="SUPFAM" id="SSF51679">
    <property type="entry name" value="Bacterial luciferase-like"/>
    <property type="match status" value="1"/>
</dbReference>
<dbReference type="InterPro" id="IPR050172">
    <property type="entry name" value="SsuD_RutA_monooxygenase"/>
</dbReference>
<accession>A0ABN2ACU5</accession>
<organism evidence="6 7">
    <name type="scientific">Nocardioides humi</name>
    <dbReference type="NCBI Taxonomy" id="449461"/>
    <lineage>
        <taxon>Bacteria</taxon>
        <taxon>Bacillati</taxon>
        <taxon>Actinomycetota</taxon>
        <taxon>Actinomycetes</taxon>
        <taxon>Propionibacteriales</taxon>
        <taxon>Nocardioidaceae</taxon>
        <taxon>Nocardioides</taxon>
    </lineage>
</organism>
<sequence length="293" mass="30949">MKVGVHVPQWGSEASRDGVLEIARRVESVGLDSVWVADHVVFPTETSSRYPYRADGVPFTAEDGFLEAFTTLACLAGATERVLLGTSVLVLPMREPLLTAKVIATLDVLSAGRVVLAVGAGWWREEFEALGQRFEGRGRRMDEQLEVMRGCWTSPVLAHDGPDYRFAELACTPLPVQSGGPPVLVGGMSEAALRRAARSGDGWHAVGGDVEALAAGRARLDELAAEYGKAPGAVQLSSSVGLSPDPERAVAKLVALRDAGVDHAIVNLPGSVEEQLARIEQLGGEVVPAAVAP</sequence>
<comment type="caution">
    <text evidence="6">The sequence shown here is derived from an EMBL/GenBank/DDBJ whole genome shotgun (WGS) entry which is preliminary data.</text>
</comment>
<dbReference type="NCBIfam" id="TIGR03619">
    <property type="entry name" value="F420_Rv2161c"/>
    <property type="match status" value="1"/>
</dbReference>
<keyword evidence="1" id="KW-0285">Flavoprotein</keyword>
<dbReference type="PANTHER" id="PTHR42847">
    <property type="entry name" value="ALKANESULFONATE MONOOXYGENASE"/>
    <property type="match status" value="1"/>
</dbReference>
<evidence type="ECO:0000259" key="5">
    <source>
        <dbReference type="Pfam" id="PF00296"/>
    </source>
</evidence>
<evidence type="ECO:0000256" key="1">
    <source>
        <dbReference type="ARBA" id="ARBA00022630"/>
    </source>
</evidence>